<dbReference type="SUPFAM" id="SSF46785">
    <property type="entry name" value="Winged helix' DNA-binding domain"/>
    <property type="match status" value="1"/>
</dbReference>
<dbReference type="NCBIfam" id="TIGR03298">
    <property type="entry name" value="argP"/>
    <property type="match status" value="1"/>
</dbReference>
<dbReference type="Pfam" id="PF03466">
    <property type="entry name" value="LysR_substrate"/>
    <property type="match status" value="1"/>
</dbReference>
<evidence type="ECO:0000256" key="3">
    <source>
        <dbReference type="ARBA" id="ARBA00023125"/>
    </source>
</evidence>
<reference evidence="6 7" key="1">
    <citation type="submission" date="2020-04" db="EMBL/GenBank/DDBJ databases">
        <authorList>
            <person name="De Canck E."/>
        </authorList>
    </citation>
    <scope>NUCLEOTIDE SEQUENCE [LARGE SCALE GENOMIC DNA]</scope>
    <source>
        <strain evidence="6 7">LMG 9964</strain>
    </source>
</reference>
<dbReference type="PANTHER" id="PTHR30579:SF2">
    <property type="entry name" value="HTH-TYPE TRANSCRIPTIONAL REGULATOR ARGP"/>
    <property type="match status" value="1"/>
</dbReference>
<accession>A0A6J5K544</accession>
<keyword evidence="4" id="KW-0804">Transcription</keyword>
<protein>
    <submittedName>
        <fullName evidence="6">Putative HTH-type transcriptional regulator</fullName>
    </submittedName>
</protein>
<evidence type="ECO:0000256" key="1">
    <source>
        <dbReference type="ARBA" id="ARBA00009437"/>
    </source>
</evidence>
<dbReference type="Gene3D" id="3.40.190.290">
    <property type="match status" value="1"/>
</dbReference>
<organism evidence="6 7">
    <name type="scientific">Paraburkholderia phenoliruptrix</name>
    <dbReference type="NCBI Taxonomy" id="252970"/>
    <lineage>
        <taxon>Bacteria</taxon>
        <taxon>Pseudomonadati</taxon>
        <taxon>Pseudomonadota</taxon>
        <taxon>Betaproteobacteria</taxon>
        <taxon>Burkholderiales</taxon>
        <taxon>Burkholderiaceae</taxon>
        <taxon>Paraburkholderia</taxon>
    </lineage>
</organism>
<dbReference type="SUPFAM" id="SSF53850">
    <property type="entry name" value="Periplasmic binding protein-like II"/>
    <property type="match status" value="1"/>
</dbReference>
<keyword evidence="2" id="KW-0805">Transcription regulation</keyword>
<comment type="similarity">
    <text evidence="1">Belongs to the LysR transcriptional regulatory family.</text>
</comment>
<dbReference type="InterPro" id="IPR036388">
    <property type="entry name" value="WH-like_DNA-bd_sf"/>
</dbReference>
<dbReference type="RefSeq" id="WP_041745462.1">
    <property type="nucleotide sequence ID" value="NZ_CADILN010000002.1"/>
</dbReference>
<dbReference type="AlphaFoldDB" id="A0A6J5K544"/>
<dbReference type="InterPro" id="IPR036390">
    <property type="entry name" value="WH_DNA-bd_sf"/>
</dbReference>
<evidence type="ECO:0000256" key="2">
    <source>
        <dbReference type="ARBA" id="ARBA00023015"/>
    </source>
</evidence>
<evidence type="ECO:0000256" key="4">
    <source>
        <dbReference type="ARBA" id="ARBA00023163"/>
    </source>
</evidence>
<dbReference type="InterPro" id="IPR050176">
    <property type="entry name" value="LTTR"/>
</dbReference>
<dbReference type="PANTHER" id="PTHR30579">
    <property type="entry name" value="TRANSCRIPTIONAL REGULATOR"/>
    <property type="match status" value="1"/>
</dbReference>
<dbReference type="Proteomes" id="UP000494102">
    <property type="component" value="Unassembled WGS sequence"/>
</dbReference>
<dbReference type="InterPro" id="IPR005119">
    <property type="entry name" value="LysR_subst-bd"/>
</dbReference>
<dbReference type="Pfam" id="PF00126">
    <property type="entry name" value="HTH_1"/>
    <property type="match status" value="1"/>
</dbReference>
<dbReference type="InterPro" id="IPR000847">
    <property type="entry name" value="LysR_HTH_N"/>
</dbReference>
<dbReference type="InterPro" id="IPR017685">
    <property type="entry name" value="ArgP"/>
</dbReference>
<evidence type="ECO:0000313" key="7">
    <source>
        <dbReference type="Proteomes" id="UP000494102"/>
    </source>
</evidence>
<dbReference type="Gene3D" id="1.10.10.10">
    <property type="entry name" value="Winged helix-like DNA-binding domain superfamily/Winged helix DNA-binding domain"/>
    <property type="match status" value="1"/>
</dbReference>
<evidence type="ECO:0000259" key="5">
    <source>
        <dbReference type="PROSITE" id="PS50931"/>
    </source>
</evidence>
<dbReference type="NCBIfam" id="NF009888">
    <property type="entry name" value="PRK13348.1"/>
    <property type="match status" value="1"/>
</dbReference>
<keyword evidence="3" id="KW-0238">DNA-binding</keyword>
<gene>
    <name evidence="6" type="ORF">LMG9964_02419</name>
</gene>
<dbReference type="GO" id="GO:0003677">
    <property type="term" value="F:DNA binding"/>
    <property type="evidence" value="ECO:0007669"/>
    <property type="project" value="UniProtKB-KW"/>
</dbReference>
<dbReference type="EMBL" id="CADILN010000002">
    <property type="protein sequence ID" value="CAB4048778.1"/>
    <property type="molecule type" value="Genomic_DNA"/>
</dbReference>
<dbReference type="PROSITE" id="PS50931">
    <property type="entry name" value="HTH_LYSR"/>
    <property type="match status" value="1"/>
</dbReference>
<sequence length="309" mass="33428">MNFDRQQLETFSVLVETRHYVQAARVLNVTRGAVSQRIIALEEAFGTRLIVRAGVTPTPAGVMLLHHIQALKLLEADTLQRIRPDASSRTRVRIAVNADSLATWFGPVACTIGKENVALELIVDDQDHTLAVLARGEAMGCVSTARTAPSGFVAELLGAMEYECVASPSFAEVNFPQGLNLRDVLAAPAVLFNRKDALHAAFLEQLLGFSVNGYVTHYFPSPEALLSGVRAGVGYGLVPTMQAQPLIESGDLVTLAPQHTVCVDLYWHHWMTAPPNAQAISNLIVREARQVLVQRPSSSAQIGVSSAEN</sequence>
<feature type="domain" description="HTH lysR-type" evidence="5">
    <location>
        <begin position="1"/>
        <end position="58"/>
    </location>
</feature>
<dbReference type="NCBIfam" id="NF002964">
    <property type="entry name" value="PRK03635.1"/>
    <property type="match status" value="1"/>
</dbReference>
<name>A0A6J5K544_9BURK</name>
<dbReference type="GO" id="GO:0003700">
    <property type="term" value="F:DNA-binding transcription factor activity"/>
    <property type="evidence" value="ECO:0007669"/>
    <property type="project" value="InterPro"/>
</dbReference>
<evidence type="ECO:0000313" key="6">
    <source>
        <dbReference type="EMBL" id="CAB4048778.1"/>
    </source>
</evidence>
<dbReference type="GeneID" id="27797407"/>
<proteinExistence type="inferred from homology"/>